<dbReference type="Gene3D" id="2.60.120.680">
    <property type="entry name" value="GOLD domain"/>
    <property type="match status" value="1"/>
</dbReference>
<gene>
    <name evidence="1" type="ORF">SASPL_105277</name>
</gene>
<accession>A0A8X9A964</accession>
<comment type="caution">
    <text evidence="1">The sequence shown here is derived from an EMBL/GenBank/DDBJ whole genome shotgun (WGS) entry which is preliminary data.</text>
</comment>
<organism evidence="1">
    <name type="scientific">Salvia splendens</name>
    <name type="common">Scarlet sage</name>
    <dbReference type="NCBI Taxonomy" id="180675"/>
    <lineage>
        <taxon>Eukaryota</taxon>
        <taxon>Viridiplantae</taxon>
        <taxon>Streptophyta</taxon>
        <taxon>Embryophyta</taxon>
        <taxon>Tracheophyta</taxon>
        <taxon>Spermatophyta</taxon>
        <taxon>Magnoliopsida</taxon>
        <taxon>eudicotyledons</taxon>
        <taxon>Gunneridae</taxon>
        <taxon>Pentapetalae</taxon>
        <taxon>asterids</taxon>
        <taxon>lamiids</taxon>
        <taxon>Lamiales</taxon>
        <taxon>Lamiaceae</taxon>
        <taxon>Nepetoideae</taxon>
        <taxon>Mentheae</taxon>
        <taxon>Salviinae</taxon>
        <taxon>Salvia</taxon>
        <taxon>Salvia subgen. Calosphace</taxon>
        <taxon>core Calosphace</taxon>
    </lineage>
</organism>
<sequence length="229" mass="26007">MQTDIGERLLIQEAESEPPHKVDENMLKNRIEEIVYLLEPPRWPRALQEQGTVEDHELASLLPRIRDKFKSTLGTLEAFQARYSDFGDYNQQQKEQSERNKQAAVDALITSGGSIRDIYALLWKQQMESFLKIPFFITAEDAGALAARKHDDYKDMSVSAGETHEVTLTVESMNSYIAWDFSVVQGKLSQGNFCTCVSGDYKLIWDNSISQVIRYKVDCIPPVVPAADQ</sequence>
<evidence type="ECO:0008006" key="3">
    <source>
        <dbReference type="Google" id="ProtNLM"/>
    </source>
</evidence>
<dbReference type="PANTHER" id="PTHR47532">
    <property type="entry name" value="RETINAL-BINDING PROTEIN"/>
    <property type="match status" value="1"/>
</dbReference>
<dbReference type="PANTHER" id="PTHR47532:SF1">
    <property type="entry name" value="RETINAL-BINDING PROTEIN"/>
    <property type="match status" value="1"/>
</dbReference>
<evidence type="ECO:0000313" key="2">
    <source>
        <dbReference type="Proteomes" id="UP000298416"/>
    </source>
</evidence>
<evidence type="ECO:0000313" key="1">
    <source>
        <dbReference type="EMBL" id="KAG6433662.1"/>
    </source>
</evidence>
<reference evidence="1" key="1">
    <citation type="submission" date="2018-01" db="EMBL/GenBank/DDBJ databases">
        <authorList>
            <person name="Mao J.F."/>
        </authorList>
    </citation>
    <scope>NUCLEOTIDE SEQUENCE</scope>
    <source>
        <strain evidence="1">Huo1</strain>
        <tissue evidence="1">Leaf</tissue>
    </source>
</reference>
<protein>
    <recommendedName>
        <fullName evidence="3">GOLD domain-containing protein</fullName>
    </recommendedName>
</protein>
<dbReference type="AlphaFoldDB" id="A0A8X9A964"/>
<name>A0A8X9A964_SALSN</name>
<reference evidence="1" key="2">
    <citation type="submission" date="2020-08" db="EMBL/GenBank/DDBJ databases">
        <title>Plant Genome Project.</title>
        <authorList>
            <person name="Zhang R.-G."/>
        </authorList>
    </citation>
    <scope>NUCLEOTIDE SEQUENCE</scope>
    <source>
        <strain evidence="1">Huo1</strain>
        <tissue evidence="1">Leaf</tissue>
    </source>
</reference>
<dbReference type="SUPFAM" id="SSF101576">
    <property type="entry name" value="Supernatant protein factor (SPF), C-terminal domain"/>
    <property type="match status" value="1"/>
</dbReference>
<dbReference type="Proteomes" id="UP000298416">
    <property type="component" value="Unassembled WGS sequence"/>
</dbReference>
<keyword evidence="2" id="KW-1185">Reference proteome</keyword>
<proteinExistence type="predicted"/>
<dbReference type="EMBL" id="PNBA02000002">
    <property type="protein sequence ID" value="KAG6433662.1"/>
    <property type="molecule type" value="Genomic_DNA"/>
</dbReference>
<dbReference type="InterPro" id="IPR036598">
    <property type="entry name" value="GOLD_dom_sf"/>
</dbReference>